<evidence type="ECO:0000256" key="7">
    <source>
        <dbReference type="ARBA" id="ARBA00022679"/>
    </source>
</evidence>
<accession>A0A3A9JED2</accession>
<dbReference type="InterPro" id="IPR004358">
    <property type="entry name" value="Sig_transdc_His_kin-like_C"/>
</dbReference>
<dbReference type="GO" id="GO:0005524">
    <property type="term" value="F:ATP binding"/>
    <property type="evidence" value="ECO:0007669"/>
    <property type="project" value="UniProtKB-KW"/>
</dbReference>
<dbReference type="InterPro" id="IPR029151">
    <property type="entry name" value="Sensor-like_sf"/>
</dbReference>
<dbReference type="GO" id="GO:0000155">
    <property type="term" value="F:phosphorelay sensor kinase activity"/>
    <property type="evidence" value="ECO:0007669"/>
    <property type="project" value="InterPro"/>
</dbReference>
<evidence type="ECO:0000313" key="21">
    <source>
        <dbReference type="EMBL" id="RMI25992.1"/>
    </source>
</evidence>
<dbReference type="PRINTS" id="PR00344">
    <property type="entry name" value="BCTRLSENSOR"/>
</dbReference>
<dbReference type="GO" id="GO:0005886">
    <property type="term" value="C:plasma membrane"/>
    <property type="evidence" value="ECO:0007669"/>
    <property type="project" value="UniProtKB-SubCell"/>
</dbReference>
<evidence type="ECO:0000256" key="13">
    <source>
        <dbReference type="ARBA" id="ARBA00023012"/>
    </source>
</evidence>
<dbReference type="Gene3D" id="3.30.450.20">
    <property type="entry name" value="PAS domain"/>
    <property type="match status" value="2"/>
</dbReference>
<feature type="chain" id="PRO_5017481212" description="C4-dicarboxylate transport sensor protein DctB" evidence="18">
    <location>
        <begin position="28"/>
        <end position="609"/>
    </location>
</feature>
<dbReference type="PANTHER" id="PTHR43065:SF46">
    <property type="entry name" value="C4-DICARBOXYLATE TRANSPORT SENSOR PROTEIN DCTB"/>
    <property type="match status" value="1"/>
</dbReference>
<keyword evidence="6" id="KW-0597">Phosphoprotein</keyword>
<comment type="caution">
    <text evidence="20">The sequence shown here is derived from an EMBL/GenBank/DDBJ whole genome shotgun (WGS) entry which is preliminary data.</text>
</comment>
<keyword evidence="9" id="KW-0547">Nucleotide-binding</keyword>
<dbReference type="CDD" id="cd00082">
    <property type="entry name" value="HisKA"/>
    <property type="match status" value="1"/>
</dbReference>
<dbReference type="OrthoDB" id="7568856at2"/>
<evidence type="ECO:0000256" key="6">
    <source>
        <dbReference type="ARBA" id="ARBA00022553"/>
    </source>
</evidence>
<dbReference type="EMBL" id="RFLX01000003">
    <property type="protein sequence ID" value="RMI25992.1"/>
    <property type="molecule type" value="Genomic_DNA"/>
</dbReference>
<evidence type="ECO:0000256" key="10">
    <source>
        <dbReference type="ARBA" id="ARBA00022777"/>
    </source>
</evidence>
<feature type="coiled-coil region" evidence="17">
    <location>
        <begin position="333"/>
        <end position="388"/>
    </location>
</feature>
<keyword evidence="7" id="KW-0808">Transferase</keyword>
<dbReference type="SUPFAM" id="SSF55874">
    <property type="entry name" value="ATPase domain of HSP90 chaperone/DNA topoisomerase II/histidine kinase"/>
    <property type="match status" value="1"/>
</dbReference>
<keyword evidence="14" id="KW-0472">Membrane</keyword>
<dbReference type="Pfam" id="PF02518">
    <property type="entry name" value="HATPase_c"/>
    <property type="match status" value="1"/>
</dbReference>
<dbReference type="Gene3D" id="3.30.565.10">
    <property type="entry name" value="Histidine kinase-like ATPase, C-terminal domain"/>
    <property type="match status" value="1"/>
</dbReference>
<evidence type="ECO:0000256" key="4">
    <source>
        <dbReference type="ARBA" id="ARBA00022475"/>
    </source>
</evidence>
<dbReference type="FunFam" id="1.10.287.130:FF:000049">
    <property type="entry name" value="C4-dicarboxylate transport sensor protein DctB"/>
    <property type="match status" value="1"/>
</dbReference>
<dbReference type="RefSeq" id="WP_120636834.1">
    <property type="nucleotide sequence ID" value="NZ_RAQU01000011.1"/>
</dbReference>
<evidence type="ECO:0000256" key="14">
    <source>
        <dbReference type="ARBA" id="ARBA00023136"/>
    </source>
</evidence>
<dbReference type="PROSITE" id="PS50109">
    <property type="entry name" value="HIS_KIN"/>
    <property type="match status" value="1"/>
</dbReference>
<keyword evidence="12" id="KW-1133">Transmembrane helix</keyword>
<evidence type="ECO:0000256" key="2">
    <source>
        <dbReference type="ARBA" id="ARBA00004429"/>
    </source>
</evidence>
<dbReference type="InterPro" id="IPR005467">
    <property type="entry name" value="His_kinase_dom"/>
</dbReference>
<dbReference type="SUPFAM" id="SSF47384">
    <property type="entry name" value="Homodimeric domain of signal transducing histidine kinase"/>
    <property type="match status" value="1"/>
</dbReference>
<dbReference type="Gene3D" id="6.10.250.3020">
    <property type="match status" value="1"/>
</dbReference>
<proteinExistence type="predicted"/>
<dbReference type="Gene3D" id="1.10.287.130">
    <property type="match status" value="1"/>
</dbReference>
<evidence type="ECO:0000256" key="5">
    <source>
        <dbReference type="ARBA" id="ARBA00022519"/>
    </source>
</evidence>
<evidence type="ECO:0000256" key="9">
    <source>
        <dbReference type="ARBA" id="ARBA00022741"/>
    </source>
</evidence>
<dbReference type="AlphaFoldDB" id="A0A3A9JED2"/>
<dbReference type="Pfam" id="PF02743">
    <property type="entry name" value="dCache_1"/>
    <property type="match status" value="1"/>
</dbReference>
<dbReference type="InterPro" id="IPR017055">
    <property type="entry name" value="Sig_transdc_His_kinase_DctB"/>
</dbReference>
<sequence>MRADRRAAAWLVLALVAGLAATMLAWAAGQGARQEAWDSLQAQATTTATLSAALLRSELEKQRSLPFVLAEDPDLRATLADPTATRLEVVNRKLERLRDGTGADVIYLIDTTGMTLAASNWREETSFVGNDYRFRQYFQDGLRLGAAEQFALGTVSQRPGLYISRRLGSAQAPLGVVVVKVEFEAVEDTWRDSDRPIYVTDRRGIVLLTNRSRWRFQTDHPLPPQDLVAIRDSLQFGTAPLAPLPLRPNPLGFDASAVLLDEEPAATAAGNPLAPHAVAMLRATVPVPSSDWQLHLLVPSEPLLSAEEAQRRDAVLSVTLVLMGLAAFLLQRAGRARRRSAQAQAERQELEERVAARTAELTSEIAERERAEVRLQEARETLRQANRLATLGQVAAGVAHEINQPLAAIRSYAGNAAAFLQRGKAERVSGNLDSIARLCERIGGITDELRAFARKATPPIGPVRVKAAVEGAAMLLRARLEHQGVPLLRELPAEEVWIKGRQVRLEQVLVNLIQNALDALEGRQGGEIRLGVTTSGGSLRITVADNGPGIAPEIMGALFMPFSTSKPQGLGLGLVICNDIVTEAGGRIEVASSPGAGTTFTITLPEVQP</sequence>
<evidence type="ECO:0000256" key="12">
    <source>
        <dbReference type="ARBA" id="ARBA00022989"/>
    </source>
</evidence>
<keyword evidence="17" id="KW-0175">Coiled coil</keyword>
<evidence type="ECO:0000313" key="20">
    <source>
        <dbReference type="EMBL" id="RKK05697.1"/>
    </source>
</evidence>
<evidence type="ECO:0000256" key="1">
    <source>
        <dbReference type="ARBA" id="ARBA00000085"/>
    </source>
</evidence>
<dbReference type="Proteomes" id="UP000274097">
    <property type="component" value="Unassembled WGS sequence"/>
</dbReference>
<dbReference type="InterPro" id="IPR036097">
    <property type="entry name" value="HisK_dim/P_sf"/>
</dbReference>
<dbReference type="Pfam" id="PF00512">
    <property type="entry name" value="HisKA"/>
    <property type="match status" value="1"/>
</dbReference>
<keyword evidence="10 20" id="KW-0418">Kinase</keyword>
<evidence type="ECO:0000256" key="18">
    <source>
        <dbReference type="SAM" id="SignalP"/>
    </source>
</evidence>
<dbReference type="CDD" id="cd00075">
    <property type="entry name" value="HATPase"/>
    <property type="match status" value="1"/>
</dbReference>
<evidence type="ECO:0000256" key="17">
    <source>
        <dbReference type="SAM" id="Coils"/>
    </source>
</evidence>
<evidence type="ECO:0000313" key="22">
    <source>
        <dbReference type="Proteomes" id="UP000274097"/>
    </source>
</evidence>
<evidence type="ECO:0000256" key="16">
    <source>
        <dbReference type="ARBA" id="ARBA00073143"/>
    </source>
</evidence>
<dbReference type="PANTHER" id="PTHR43065">
    <property type="entry name" value="SENSOR HISTIDINE KINASE"/>
    <property type="match status" value="1"/>
</dbReference>
<gene>
    <name evidence="20" type="ORF">D6Z83_02910</name>
    <name evidence="21" type="ORF">EBE87_06310</name>
</gene>
<organism evidence="20 23">
    <name type="scientific">Teichococcus wenyumeiae</name>
    <dbReference type="NCBI Taxonomy" id="2478470"/>
    <lineage>
        <taxon>Bacteria</taxon>
        <taxon>Pseudomonadati</taxon>
        <taxon>Pseudomonadota</taxon>
        <taxon>Alphaproteobacteria</taxon>
        <taxon>Acetobacterales</taxon>
        <taxon>Roseomonadaceae</taxon>
        <taxon>Roseomonas</taxon>
    </lineage>
</organism>
<name>A0A3A9JED2_9PROT</name>
<evidence type="ECO:0000256" key="3">
    <source>
        <dbReference type="ARBA" id="ARBA00012438"/>
    </source>
</evidence>
<evidence type="ECO:0000256" key="8">
    <source>
        <dbReference type="ARBA" id="ARBA00022692"/>
    </source>
</evidence>
<dbReference type="PIRSF" id="PIRSF036431">
    <property type="entry name" value="STHK_DctB"/>
    <property type="match status" value="1"/>
</dbReference>
<feature type="domain" description="Histidine kinase" evidence="19">
    <location>
        <begin position="397"/>
        <end position="608"/>
    </location>
</feature>
<dbReference type="SUPFAM" id="SSF103190">
    <property type="entry name" value="Sensory domain-like"/>
    <property type="match status" value="1"/>
</dbReference>
<evidence type="ECO:0000256" key="15">
    <source>
        <dbReference type="ARBA" id="ARBA00059004"/>
    </source>
</evidence>
<reference evidence="20 23" key="1">
    <citation type="submission" date="2018-09" db="EMBL/GenBank/DDBJ databases">
        <title>Roseomonas sp. nov., isolated from feces of Tibetan antelopes in the Qinghai-Tibet plateau, China.</title>
        <authorList>
            <person name="Tian Z."/>
        </authorList>
    </citation>
    <scope>NUCLEOTIDE SEQUENCE [LARGE SCALE GENOMIC DNA]</scope>
    <source>
        <strain evidence="21 22">Z23</strain>
        <strain evidence="20 23">Z24</strain>
    </source>
</reference>
<evidence type="ECO:0000256" key="11">
    <source>
        <dbReference type="ARBA" id="ARBA00022840"/>
    </source>
</evidence>
<keyword evidence="8" id="KW-0812">Transmembrane</keyword>
<dbReference type="Proteomes" id="UP000278036">
    <property type="component" value="Unassembled WGS sequence"/>
</dbReference>
<dbReference type="SMART" id="SM00388">
    <property type="entry name" value="HisKA"/>
    <property type="match status" value="1"/>
</dbReference>
<dbReference type="InParanoid" id="A0A3A9JED2"/>
<dbReference type="InterPro" id="IPR036890">
    <property type="entry name" value="HATPase_C_sf"/>
</dbReference>
<dbReference type="SMART" id="SM00387">
    <property type="entry name" value="HATPase_c"/>
    <property type="match status" value="1"/>
</dbReference>
<keyword evidence="5" id="KW-0997">Cell inner membrane</keyword>
<comment type="function">
    <text evidence="15">Member of the two-component regulatory system DctB/DctD involved in the transport of C4-dicarboxylates. DctB functions as a membrane-associated protein kinase that phosphorylates DctD in response to environmental signals.</text>
</comment>
<keyword evidence="13" id="KW-0902">Two-component regulatory system</keyword>
<dbReference type="InterPro" id="IPR033479">
    <property type="entry name" value="dCache_1"/>
</dbReference>
<keyword evidence="22" id="KW-1185">Reference proteome</keyword>
<keyword evidence="11" id="KW-0067">ATP-binding</keyword>
<comment type="subcellular location">
    <subcellularLocation>
        <location evidence="2">Cell inner membrane</location>
        <topology evidence="2">Multi-pass membrane protein</topology>
    </subcellularLocation>
</comment>
<keyword evidence="4" id="KW-1003">Cell membrane</keyword>
<dbReference type="EC" id="2.7.13.3" evidence="3"/>
<protein>
    <recommendedName>
        <fullName evidence="16">C4-dicarboxylate transport sensor protein DctB</fullName>
        <ecNumber evidence="3">2.7.13.3</ecNumber>
    </recommendedName>
</protein>
<dbReference type="InterPro" id="IPR003661">
    <property type="entry name" value="HisK_dim/P_dom"/>
</dbReference>
<dbReference type="EMBL" id="RAQU01000011">
    <property type="protein sequence ID" value="RKK05697.1"/>
    <property type="molecule type" value="Genomic_DNA"/>
</dbReference>
<dbReference type="InterPro" id="IPR003594">
    <property type="entry name" value="HATPase_dom"/>
</dbReference>
<comment type="catalytic activity">
    <reaction evidence="1">
        <text>ATP + protein L-histidine = ADP + protein N-phospho-L-histidine.</text>
        <dbReference type="EC" id="2.7.13.3"/>
    </reaction>
</comment>
<evidence type="ECO:0000313" key="23">
    <source>
        <dbReference type="Proteomes" id="UP000278036"/>
    </source>
</evidence>
<feature type="signal peptide" evidence="18">
    <location>
        <begin position="1"/>
        <end position="27"/>
    </location>
</feature>
<keyword evidence="18" id="KW-0732">Signal</keyword>
<evidence type="ECO:0000259" key="19">
    <source>
        <dbReference type="PROSITE" id="PS50109"/>
    </source>
</evidence>